<keyword evidence="2" id="KW-1185">Reference proteome</keyword>
<protein>
    <submittedName>
        <fullName evidence="1">Uncharacterized protein</fullName>
    </submittedName>
</protein>
<proteinExistence type="predicted"/>
<reference evidence="2" key="1">
    <citation type="submission" date="2015-09" db="EMBL/GenBank/DDBJ databases">
        <authorList>
            <consortium name="Pathogen Informatics"/>
        </authorList>
    </citation>
    <scope>NUCLEOTIDE SEQUENCE [LARGE SCALE GENOMIC DNA]</scope>
    <source>
        <strain evidence="2">Lake Konstanz</strain>
    </source>
</reference>
<name>A0A0S4JEC7_BODSA</name>
<dbReference type="AlphaFoldDB" id="A0A0S4JEC7"/>
<accession>A0A0S4JEC7</accession>
<organism evidence="1 2">
    <name type="scientific">Bodo saltans</name>
    <name type="common">Flagellated protozoan</name>
    <dbReference type="NCBI Taxonomy" id="75058"/>
    <lineage>
        <taxon>Eukaryota</taxon>
        <taxon>Discoba</taxon>
        <taxon>Euglenozoa</taxon>
        <taxon>Kinetoplastea</taxon>
        <taxon>Metakinetoplastina</taxon>
        <taxon>Eubodonida</taxon>
        <taxon>Bodonidae</taxon>
        <taxon>Bodo</taxon>
    </lineage>
</organism>
<dbReference type="VEuPathDB" id="TriTrypDB:BSAL_16575"/>
<sequence>MSGHEVNKEPSHAPHGDDVGVLQSLKVVGIRLGGNAAQSLATGAASSTMAKQILLTPCFAESRVAVSTVLAAKAQLQACATVVLKIPLRGETMERLETLVRTYIAQHPDVVEKLAAMPAAEQVLVAGVEGNIVSAIASLAVQQVFLSCLWLRSGGDTEELKQASIAATAGAAGSLTGSIVGAAVGTLLIPGVGTSVGSLLGGLVGGQAIAYAIPIPLSASEEREKMANEQWNPSRELVIREVDNDQEWLEISDATTSVRFQQFDNLSDVFVSTTNASVKPTMSDDDATGVPVVSSPTFVVPSSNKDVGDDELILVLGNR</sequence>
<evidence type="ECO:0000313" key="1">
    <source>
        <dbReference type="EMBL" id="CUG88645.1"/>
    </source>
</evidence>
<dbReference type="Proteomes" id="UP000051952">
    <property type="component" value="Unassembled WGS sequence"/>
</dbReference>
<gene>
    <name evidence="1" type="ORF">BSAL_16575</name>
</gene>
<dbReference type="EMBL" id="CYKH01001666">
    <property type="protein sequence ID" value="CUG88645.1"/>
    <property type="molecule type" value="Genomic_DNA"/>
</dbReference>
<evidence type="ECO:0000313" key="2">
    <source>
        <dbReference type="Proteomes" id="UP000051952"/>
    </source>
</evidence>